<dbReference type="InterPro" id="IPR032675">
    <property type="entry name" value="LRR_dom_sf"/>
</dbReference>
<dbReference type="EMBL" id="KN833044">
    <property type="protein sequence ID" value="KIM75634.1"/>
    <property type="molecule type" value="Genomic_DNA"/>
</dbReference>
<dbReference type="InterPro" id="IPR001810">
    <property type="entry name" value="F-box_dom"/>
</dbReference>
<evidence type="ECO:0000259" key="1">
    <source>
        <dbReference type="Pfam" id="PF12937"/>
    </source>
</evidence>
<protein>
    <recommendedName>
        <fullName evidence="1">F-box domain-containing protein</fullName>
    </recommendedName>
</protein>
<reference evidence="3" key="2">
    <citation type="submission" date="2015-01" db="EMBL/GenBank/DDBJ databases">
        <title>Evolutionary Origins and Diversification of the Mycorrhizal Mutualists.</title>
        <authorList>
            <consortium name="DOE Joint Genome Institute"/>
            <consortium name="Mycorrhizal Genomics Consortium"/>
            <person name="Kohler A."/>
            <person name="Kuo A."/>
            <person name="Nagy L.G."/>
            <person name="Floudas D."/>
            <person name="Copeland A."/>
            <person name="Barry K.W."/>
            <person name="Cichocki N."/>
            <person name="Veneault-Fourrey C."/>
            <person name="LaButti K."/>
            <person name="Lindquist E.A."/>
            <person name="Lipzen A."/>
            <person name="Lundell T."/>
            <person name="Morin E."/>
            <person name="Murat C."/>
            <person name="Riley R."/>
            <person name="Ohm R."/>
            <person name="Sun H."/>
            <person name="Tunlid A."/>
            <person name="Henrissat B."/>
            <person name="Grigoriev I.V."/>
            <person name="Hibbett D.S."/>
            <person name="Martin F."/>
        </authorList>
    </citation>
    <scope>NUCLEOTIDE SEQUENCE [LARGE SCALE GENOMIC DNA]</scope>
    <source>
        <strain evidence="3">F 1598</strain>
    </source>
</reference>
<gene>
    <name evidence="2" type="ORF">PILCRDRAFT_668612</name>
</gene>
<dbReference type="SUPFAM" id="SSF81383">
    <property type="entry name" value="F-box domain"/>
    <property type="match status" value="1"/>
</dbReference>
<feature type="domain" description="F-box" evidence="1">
    <location>
        <begin position="72"/>
        <end position="125"/>
    </location>
</feature>
<proteinExistence type="predicted"/>
<dbReference type="InterPro" id="IPR036047">
    <property type="entry name" value="F-box-like_dom_sf"/>
</dbReference>
<keyword evidence="3" id="KW-1185">Reference proteome</keyword>
<evidence type="ECO:0000313" key="3">
    <source>
        <dbReference type="Proteomes" id="UP000054166"/>
    </source>
</evidence>
<name>A0A0C3F6U7_PILCF</name>
<dbReference type="SUPFAM" id="SSF52047">
    <property type="entry name" value="RNI-like"/>
    <property type="match status" value="1"/>
</dbReference>
<dbReference type="STRING" id="765440.A0A0C3F6U7"/>
<reference evidence="2 3" key="1">
    <citation type="submission" date="2014-04" db="EMBL/GenBank/DDBJ databases">
        <authorList>
            <consortium name="DOE Joint Genome Institute"/>
            <person name="Kuo A."/>
            <person name="Tarkka M."/>
            <person name="Buscot F."/>
            <person name="Kohler A."/>
            <person name="Nagy L.G."/>
            <person name="Floudas D."/>
            <person name="Copeland A."/>
            <person name="Barry K.W."/>
            <person name="Cichocki N."/>
            <person name="Veneault-Fourrey C."/>
            <person name="LaButti K."/>
            <person name="Lindquist E.A."/>
            <person name="Lipzen A."/>
            <person name="Lundell T."/>
            <person name="Morin E."/>
            <person name="Murat C."/>
            <person name="Sun H."/>
            <person name="Tunlid A."/>
            <person name="Henrissat B."/>
            <person name="Grigoriev I.V."/>
            <person name="Hibbett D.S."/>
            <person name="Martin F."/>
            <person name="Nordberg H.P."/>
            <person name="Cantor M.N."/>
            <person name="Hua S.X."/>
        </authorList>
    </citation>
    <scope>NUCLEOTIDE SEQUENCE [LARGE SCALE GENOMIC DNA]</scope>
    <source>
        <strain evidence="2 3">F 1598</strain>
    </source>
</reference>
<accession>A0A0C3F6U7</accession>
<dbReference type="Pfam" id="PF12937">
    <property type="entry name" value="F-box-like"/>
    <property type="match status" value="1"/>
</dbReference>
<sequence>MTTEQFPHRSADPLSPNHICSLSVEALVRNAYWQTHSNISRLDAKIDELLLQRRSLRIDRHLLSTLLSPVRFLPPELLGEIFRYCLPQDYDESGAHKAVMLPSHVCKRWRDVALSTPALWTNMVLHVTDKTLESQTALVTDWVSRSGNLPLSFTLRGRENVLPIMAVLFQHCARWQHINLSVPLETLQCLEAANGRLQRLETLGIDGCNSPSWVEQILESAPRLRKVSVSRKFLWNGLNDSWAQLTELDASCASYSVGDCLTLLQAVGSLQTLRVSVNSEVVEGHLRLVFSYPLVSLDVCGTGARWMLFDHITLPNIRDLSVGEIEGQSPVSQLISFLQRSSSFLQRFSFGVPSAVHSSWDNKIIQILEYTPSLHTLCLAYGWSYARRNEGSIFEQLKLQGGYLIPKLNTISISIGNPSVTPEYQALRELILSRRSTDETNDDPYSIMSGVEPIQKFTVVCIDCWDNTTWHEEVSQILAPIQIVDTLQIV</sequence>
<organism evidence="2 3">
    <name type="scientific">Piloderma croceum (strain F 1598)</name>
    <dbReference type="NCBI Taxonomy" id="765440"/>
    <lineage>
        <taxon>Eukaryota</taxon>
        <taxon>Fungi</taxon>
        <taxon>Dikarya</taxon>
        <taxon>Basidiomycota</taxon>
        <taxon>Agaricomycotina</taxon>
        <taxon>Agaricomycetes</taxon>
        <taxon>Agaricomycetidae</taxon>
        <taxon>Atheliales</taxon>
        <taxon>Atheliaceae</taxon>
        <taxon>Piloderma</taxon>
    </lineage>
</organism>
<dbReference type="Proteomes" id="UP000054166">
    <property type="component" value="Unassembled WGS sequence"/>
</dbReference>
<dbReference type="Gene3D" id="1.20.1280.50">
    <property type="match status" value="1"/>
</dbReference>
<evidence type="ECO:0000313" key="2">
    <source>
        <dbReference type="EMBL" id="KIM75634.1"/>
    </source>
</evidence>
<dbReference type="OrthoDB" id="3270987at2759"/>
<dbReference type="Gene3D" id="3.80.10.10">
    <property type="entry name" value="Ribonuclease Inhibitor"/>
    <property type="match status" value="1"/>
</dbReference>
<dbReference type="InParanoid" id="A0A0C3F6U7"/>
<dbReference type="HOGENOM" id="CLU_018544_12_2_1"/>
<dbReference type="AlphaFoldDB" id="A0A0C3F6U7"/>